<dbReference type="InterPro" id="IPR045851">
    <property type="entry name" value="AMP-bd_C_sf"/>
</dbReference>
<evidence type="ECO:0000313" key="3">
    <source>
        <dbReference type="EMBL" id="EPS96606.1"/>
    </source>
</evidence>
<dbReference type="OrthoDB" id="6509636at2759"/>
<accession>S8DTQ1</accession>
<dbReference type="Pfam" id="PF00501">
    <property type="entry name" value="AMP-binding"/>
    <property type="match status" value="1"/>
</dbReference>
<evidence type="ECO:0000313" key="4">
    <source>
        <dbReference type="Proteomes" id="UP000015241"/>
    </source>
</evidence>
<keyword evidence="4" id="KW-1185">Reference proteome</keyword>
<protein>
    <recommendedName>
        <fullName evidence="5">Acetyl-CoA synthetase-like protein</fullName>
    </recommendedName>
</protein>
<evidence type="ECO:0000259" key="2">
    <source>
        <dbReference type="Pfam" id="PF13193"/>
    </source>
</evidence>
<dbReference type="CDD" id="cd05911">
    <property type="entry name" value="Firefly_Luc_like"/>
    <property type="match status" value="1"/>
</dbReference>
<dbReference type="InterPro" id="IPR025110">
    <property type="entry name" value="AMP-bd_C"/>
</dbReference>
<evidence type="ECO:0000259" key="1">
    <source>
        <dbReference type="Pfam" id="PF00501"/>
    </source>
</evidence>
<organism evidence="3 4">
    <name type="scientific">Fomitopsis schrenkii</name>
    <name type="common">Brown rot fungus</name>
    <dbReference type="NCBI Taxonomy" id="2126942"/>
    <lineage>
        <taxon>Eukaryota</taxon>
        <taxon>Fungi</taxon>
        <taxon>Dikarya</taxon>
        <taxon>Basidiomycota</taxon>
        <taxon>Agaricomycotina</taxon>
        <taxon>Agaricomycetes</taxon>
        <taxon>Polyporales</taxon>
        <taxon>Fomitopsis</taxon>
    </lineage>
</organism>
<reference evidence="3 4" key="1">
    <citation type="journal article" date="2012" name="Science">
        <title>The Paleozoic origin of enzymatic lignin decomposition reconstructed from 31 fungal genomes.</title>
        <authorList>
            <person name="Floudas D."/>
            <person name="Binder M."/>
            <person name="Riley R."/>
            <person name="Barry K."/>
            <person name="Blanchette R.A."/>
            <person name="Henrissat B."/>
            <person name="Martinez A.T."/>
            <person name="Otillar R."/>
            <person name="Spatafora J.W."/>
            <person name="Yadav J.S."/>
            <person name="Aerts A."/>
            <person name="Benoit I."/>
            <person name="Boyd A."/>
            <person name="Carlson A."/>
            <person name="Copeland A."/>
            <person name="Coutinho P.M."/>
            <person name="de Vries R.P."/>
            <person name="Ferreira P."/>
            <person name="Findley K."/>
            <person name="Foster B."/>
            <person name="Gaskell J."/>
            <person name="Glotzer D."/>
            <person name="Gorecki P."/>
            <person name="Heitman J."/>
            <person name="Hesse C."/>
            <person name="Hori C."/>
            <person name="Igarashi K."/>
            <person name="Jurgens J.A."/>
            <person name="Kallen N."/>
            <person name="Kersten P."/>
            <person name="Kohler A."/>
            <person name="Kuees U."/>
            <person name="Kumar T.K.A."/>
            <person name="Kuo A."/>
            <person name="LaButti K."/>
            <person name="Larrondo L.F."/>
            <person name="Lindquist E."/>
            <person name="Ling A."/>
            <person name="Lombard V."/>
            <person name="Lucas S."/>
            <person name="Lundell T."/>
            <person name="Martin R."/>
            <person name="McLaughlin D.J."/>
            <person name="Morgenstern I."/>
            <person name="Morin E."/>
            <person name="Murat C."/>
            <person name="Nagy L.G."/>
            <person name="Nolan M."/>
            <person name="Ohm R.A."/>
            <person name="Patyshakuliyeva A."/>
            <person name="Rokas A."/>
            <person name="Ruiz-Duenas F.J."/>
            <person name="Sabat G."/>
            <person name="Salamov A."/>
            <person name="Samejima M."/>
            <person name="Schmutz J."/>
            <person name="Slot J.C."/>
            <person name="St John F."/>
            <person name="Stenlid J."/>
            <person name="Sun H."/>
            <person name="Sun S."/>
            <person name="Syed K."/>
            <person name="Tsang A."/>
            <person name="Wiebenga A."/>
            <person name="Young D."/>
            <person name="Pisabarro A."/>
            <person name="Eastwood D.C."/>
            <person name="Martin F."/>
            <person name="Cullen D."/>
            <person name="Grigoriev I.V."/>
            <person name="Hibbett D.S."/>
        </authorList>
    </citation>
    <scope>NUCLEOTIDE SEQUENCE</scope>
    <source>
        <strain evidence="4">FP-58527</strain>
    </source>
</reference>
<dbReference type="PANTHER" id="PTHR24096:SF422">
    <property type="entry name" value="BCDNA.GH02901"/>
    <property type="match status" value="1"/>
</dbReference>
<dbReference type="PANTHER" id="PTHR24096">
    <property type="entry name" value="LONG-CHAIN-FATTY-ACID--COA LIGASE"/>
    <property type="match status" value="1"/>
</dbReference>
<dbReference type="HOGENOM" id="CLU_000022_59_2_1"/>
<evidence type="ECO:0008006" key="5">
    <source>
        <dbReference type="Google" id="ProtNLM"/>
    </source>
</evidence>
<dbReference type="PROSITE" id="PS00455">
    <property type="entry name" value="AMP_BINDING"/>
    <property type="match status" value="1"/>
</dbReference>
<dbReference type="GO" id="GO:0016405">
    <property type="term" value="F:CoA-ligase activity"/>
    <property type="evidence" value="ECO:0007669"/>
    <property type="project" value="TreeGrafter"/>
</dbReference>
<proteinExistence type="predicted"/>
<dbReference type="EMBL" id="KE504186">
    <property type="protein sequence ID" value="EPS96606.1"/>
    <property type="molecule type" value="Genomic_DNA"/>
</dbReference>
<gene>
    <name evidence="3" type="ORF">FOMPIDRAFT_150709</name>
</gene>
<sequence length="572" mass="62667">MATIHGEGELAPIPDDLSIVQFMLDHQHSTRPVPPNSRPWFIDDESGRTVGYDEIKFRTNALANAFHSRWKIKEDDVVCIFSPNHLDYPILIWAAFRLGAIITASNPAYTAEELVHVLKTTKAKLLVVHPWNLSVALEAAKIAKLPSDRIVLLESVPGKDNGAKFATVPKLIEAGANTRQAYTERTLNKGEGKTKLAFLSFSSGTTGLPKAVKIPHYSLIANVVQIASYSRADTSPPEKRKIRPGDVGIAVLPFYHIYGIVVVMHFEAFYGMSLVVVPKFDFVAFLKSIQRHRVNFLTVVPPMIVALCKHPAVKKFDLSSMRFIASGAAPLSAELTNQLANLFPAVQVGQGFGMTETSTAIAFPQLEQHIGTPGSAGRILPGVAVKVVRPDGSLAPLGETGELVVKSPSNAIGYLDNVKATQETFRDGWVYTGDEVYVNGTNELFVVDRIKDLIKVKGFQVAPPELEGHILELKDISDVCIVGKPDEYSGEVPFAFIVPSADALERIKKEPAEADKIKAAVIKHVADNKVHFKRLAGGVEFIDVIPRNPSGKLLRRMLRDRLRAQQATKAKL</sequence>
<dbReference type="InterPro" id="IPR000873">
    <property type="entry name" value="AMP-dep_synth/lig_dom"/>
</dbReference>
<feature type="domain" description="AMP-dependent synthetase/ligase" evidence="1">
    <location>
        <begin position="38"/>
        <end position="415"/>
    </location>
</feature>
<dbReference type="Pfam" id="PF13193">
    <property type="entry name" value="AMP-binding_C"/>
    <property type="match status" value="1"/>
</dbReference>
<name>S8DTQ1_FOMSC</name>
<dbReference type="InterPro" id="IPR020845">
    <property type="entry name" value="AMP-binding_CS"/>
</dbReference>
<dbReference type="Gene3D" id="3.30.300.30">
    <property type="match status" value="1"/>
</dbReference>
<dbReference type="InterPro" id="IPR042099">
    <property type="entry name" value="ANL_N_sf"/>
</dbReference>
<dbReference type="SUPFAM" id="SSF56801">
    <property type="entry name" value="Acetyl-CoA synthetase-like"/>
    <property type="match status" value="1"/>
</dbReference>
<dbReference type="STRING" id="743788.S8DTQ1"/>
<dbReference type="InParanoid" id="S8DTQ1"/>
<dbReference type="Proteomes" id="UP000015241">
    <property type="component" value="Unassembled WGS sequence"/>
</dbReference>
<dbReference type="Gene3D" id="3.40.50.12780">
    <property type="entry name" value="N-terminal domain of ligase-like"/>
    <property type="match status" value="1"/>
</dbReference>
<dbReference type="eggNOG" id="KOG1176">
    <property type="taxonomic scope" value="Eukaryota"/>
</dbReference>
<feature type="domain" description="AMP-binding enzyme C-terminal" evidence="2">
    <location>
        <begin position="465"/>
        <end position="552"/>
    </location>
</feature>
<dbReference type="AlphaFoldDB" id="S8DTQ1"/>